<name>A0A084G8S6_PSEDA</name>
<keyword evidence="3" id="KW-1185">Reference proteome</keyword>
<dbReference type="RefSeq" id="XP_016643537.1">
    <property type="nucleotide sequence ID" value="XM_016786935.1"/>
</dbReference>
<feature type="region of interest" description="Disordered" evidence="1">
    <location>
        <begin position="52"/>
        <end position="93"/>
    </location>
</feature>
<feature type="compositionally biased region" description="Basic and acidic residues" evidence="1">
    <location>
        <begin position="158"/>
        <end position="176"/>
    </location>
</feature>
<comment type="caution">
    <text evidence="2">The sequence shown here is derived from an EMBL/GenBank/DDBJ whole genome shotgun (WGS) entry which is preliminary data.</text>
</comment>
<feature type="compositionally biased region" description="Low complexity" evidence="1">
    <location>
        <begin position="465"/>
        <end position="485"/>
    </location>
</feature>
<proteinExistence type="predicted"/>
<sequence>MSQVRNLRAMFENKGDAVSPPERGRTPGPSGNIDAKPLSKVRTNFIAIEKDGRVGLRRDHSDESSVSRRRLSNETTEGAETVATSVPEKPESIIALEEPVKSIHIEFSTEPVPISFAPETHPTTVSRASAASASPQGPPQEPKVKLAPKTAPKSGTKQARDPPTKPSTDAKADTRPRPAHLPVSSAAKPPTRAGAKSPSVVKPLASPSLREPRVAKAPRSPALVAPKKTTATATPTKPASAAPSQKATPSSAARKPPPIHVSPSNSLTSGIGFVKPKPKSPTKPVKLPASLMAQTAASGSKINSARLSSGSAGSHQAAQSLVRSSSRASTSTAASTLRRKSSSIGRPRPSVGPPPKKTTPEKPALKKEKQVDEGFLARMMRPTQSSKSKTSEKAPVTPPRKPPVKRAPTRQGDRSGQRGENRVRSVSSNRRLASRSVSPSRTATPGSAAKEPPAAEPITEEMVEAVKAAASKTAPAEPTEPAAAADAKDAEVAEPTIEPVEKSQEPEEPEEPAVEQPLTQEDSTSVAELASDVAKLEINEEPVETAEIAPTVAPIEADDAVEAVEPTVSDETDVISPSEAAAVEDGPVIAPEADAVAAISTTEAELETW</sequence>
<feature type="compositionally biased region" description="Basic and acidic residues" evidence="1">
    <location>
        <begin position="411"/>
        <end position="423"/>
    </location>
</feature>
<dbReference type="HOGENOM" id="CLU_024239_1_0_1"/>
<evidence type="ECO:0000313" key="2">
    <source>
        <dbReference type="EMBL" id="KEZ43738.1"/>
    </source>
</evidence>
<feature type="compositionally biased region" description="Polar residues" evidence="1">
    <location>
        <begin position="292"/>
        <end position="307"/>
    </location>
</feature>
<dbReference type="VEuPathDB" id="FungiDB:SAPIO_CDS4369"/>
<accession>A0A084G8S6</accession>
<evidence type="ECO:0000313" key="3">
    <source>
        <dbReference type="Proteomes" id="UP000028545"/>
    </source>
</evidence>
<feature type="compositionally biased region" description="Low complexity" evidence="1">
    <location>
        <begin position="225"/>
        <end position="253"/>
    </location>
</feature>
<feature type="region of interest" description="Disordered" evidence="1">
    <location>
        <begin position="1"/>
        <end position="38"/>
    </location>
</feature>
<dbReference type="AlphaFoldDB" id="A0A084G8S6"/>
<dbReference type="KEGG" id="sapo:SAPIO_CDS4369"/>
<dbReference type="EMBL" id="JOWA01000091">
    <property type="protein sequence ID" value="KEZ43738.1"/>
    <property type="molecule type" value="Genomic_DNA"/>
</dbReference>
<protein>
    <recommendedName>
        <fullName evidence="4">Mucin-7</fullName>
    </recommendedName>
</protein>
<gene>
    <name evidence="2" type="ORF">SAPIO_CDS4369</name>
</gene>
<feature type="region of interest" description="Disordered" evidence="1">
    <location>
        <begin position="113"/>
        <end position="559"/>
    </location>
</feature>
<dbReference type="GeneID" id="27723441"/>
<feature type="compositionally biased region" description="Low complexity" evidence="1">
    <location>
        <begin position="308"/>
        <end position="336"/>
    </location>
</feature>
<feature type="compositionally biased region" description="Polar residues" evidence="1">
    <location>
        <begin position="73"/>
        <end position="84"/>
    </location>
</feature>
<organism evidence="2 3">
    <name type="scientific">Pseudallescheria apiosperma</name>
    <name type="common">Scedosporium apiospermum</name>
    <dbReference type="NCBI Taxonomy" id="563466"/>
    <lineage>
        <taxon>Eukaryota</taxon>
        <taxon>Fungi</taxon>
        <taxon>Dikarya</taxon>
        <taxon>Ascomycota</taxon>
        <taxon>Pezizomycotina</taxon>
        <taxon>Sordariomycetes</taxon>
        <taxon>Hypocreomycetidae</taxon>
        <taxon>Microascales</taxon>
        <taxon>Microascaceae</taxon>
        <taxon>Scedosporium</taxon>
    </lineage>
</organism>
<dbReference type="OMA" id="NPHHPGV"/>
<dbReference type="OrthoDB" id="3600083at2759"/>
<feature type="compositionally biased region" description="Basic and acidic residues" evidence="1">
    <location>
        <begin position="52"/>
        <end position="66"/>
    </location>
</feature>
<evidence type="ECO:0000256" key="1">
    <source>
        <dbReference type="SAM" id="MobiDB-lite"/>
    </source>
</evidence>
<reference evidence="2 3" key="1">
    <citation type="journal article" date="2014" name="Genome Announc.">
        <title>Draft genome sequence of the pathogenic fungus Scedosporium apiospermum.</title>
        <authorList>
            <person name="Vandeputte P."/>
            <person name="Ghamrawi S."/>
            <person name="Rechenmann M."/>
            <person name="Iltis A."/>
            <person name="Giraud S."/>
            <person name="Fleury M."/>
            <person name="Thornton C."/>
            <person name="Delhaes L."/>
            <person name="Meyer W."/>
            <person name="Papon N."/>
            <person name="Bouchara J.P."/>
        </authorList>
    </citation>
    <scope>NUCLEOTIDE SEQUENCE [LARGE SCALE GENOMIC DNA]</scope>
    <source>
        <strain evidence="2 3">IHEM 14462</strain>
    </source>
</reference>
<feature type="compositionally biased region" description="Low complexity" evidence="1">
    <location>
        <begin position="424"/>
        <end position="438"/>
    </location>
</feature>
<evidence type="ECO:0008006" key="4">
    <source>
        <dbReference type="Google" id="ProtNLM"/>
    </source>
</evidence>
<feature type="compositionally biased region" description="Basic and acidic residues" evidence="1">
    <location>
        <begin position="358"/>
        <end position="372"/>
    </location>
</feature>
<dbReference type="Proteomes" id="UP000028545">
    <property type="component" value="Unassembled WGS sequence"/>
</dbReference>